<evidence type="ECO:0000259" key="1">
    <source>
        <dbReference type="Pfam" id="PF13649"/>
    </source>
</evidence>
<keyword evidence="3" id="KW-1185">Reference proteome</keyword>
<comment type="caution">
    <text evidence="2">The sequence shown here is derived from an EMBL/GenBank/DDBJ whole genome shotgun (WGS) entry which is preliminary data.</text>
</comment>
<evidence type="ECO:0000313" key="2">
    <source>
        <dbReference type="EMBL" id="CAH3145309.1"/>
    </source>
</evidence>
<name>A0ABN8PJN9_9CNID</name>
<feature type="non-terminal residue" evidence="2">
    <location>
        <position position="172"/>
    </location>
</feature>
<protein>
    <recommendedName>
        <fullName evidence="1">Methyltransferase domain-containing protein</fullName>
    </recommendedName>
</protein>
<dbReference type="InterPro" id="IPR029063">
    <property type="entry name" value="SAM-dependent_MTases_sf"/>
</dbReference>
<evidence type="ECO:0000313" key="3">
    <source>
        <dbReference type="Proteomes" id="UP001159427"/>
    </source>
</evidence>
<reference evidence="2 3" key="1">
    <citation type="submission" date="2022-05" db="EMBL/GenBank/DDBJ databases">
        <authorList>
            <consortium name="Genoscope - CEA"/>
            <person name="William W."/>
        </authorList>
    </citation>
    <scope>NUCLEOTIDE SEQUENCE [LARGE SCALE GENOMIC DNA]</scope>
</reference>
<organism evidence="2 3">
    <name type="scientific">Porites evermanni</name>
    <dbReference type="NCBI Taxonomy" id="104178"/>
    <lineage>
        <taxon>Eukaryota</taxon>
        <taxon>Metazoa</taxon>
        <taxon>Cnidaria</taxon>
        <taxon>Anthozoa</taxon>
        <taxon>Hexacorallia</taxon>
        <taxon>Scleractinia</taxon>
        <taxon>Fungiina</taxon>
        <taxon>Poritidae</taxon>
        <taxon>Porites</taxon>
    </lineage>
</organism>
<dbReference type="Proteomes" id="UP001159427">
    <property type="component" value="Unassembled WGS sequence"/>
</dbReference>
<dbReference type="Pfam" id="PF13649">
    <property type="entry name" value="Methyltransf_25"/>
    <property type="match status" value="1"/>
</dbReference>
<accession>A0ABN8PJN9</accession>
<dbReference type="InterPro" id="IPR041698">
    <property type="entry name" value="Methyltransf_25"/>
</dbReference>
<dbReference type="Gene3D" id="3.40.50.150">
    <property type="entry name" value="Vaccinia Virus protein VP39"/>
    <property type="match status" value="1"/>
</dbReference>
<dbReference type="EMBL" id="CALNXI010000889">
    <property type="protein sequence ID" value="CAH3145309.1"/>
    <property type="molecule type" value="Genomic_DNA"/>
</dbReference>
<sequence>MAAKTYEAGYSKYYGDRLKNVSKSTSEEEIRQLYRDWASSYDEQVLSTRCVVYRAMCQYLDDSIKQDCEGKTKNEWKIIEVGAGTGLLGLELHELGYNVLDALDISAEMLNEAKKKNVYKKFICASLSDQRIPEIDTGEYDALICVGTLFRGHARSSAFLEMIRMVRIGKTY</sequence>
<dbReference type="SUPFAM" id="SSF53335">
    <property type="entry name" value="S-adenosyl-L-methionine-dependent methyltransferases"/>
    <property type="match status" value="1"/>
</dbReference>
<gene>
    <name evidence="2" type="ORF">PEVE_00043445</name>
</gene>
<feature type="domain" description="Methyltransferase" evidence="1">
    <location>
        <begin position="78"/>
        <end position="167"/>
    </location>
</feature>
<dbReference type="CDD" id="cd02440">
    <property type="entry name" value="AdoMet_MTases"/>
    <property type="match status" value="1"/>
</dbReference>
<proteinExistence type="predicted"/>